<dbReference type="GO" id="GO:0022857">
    <property type="term" value="F:transmembrane transporter activity"/>
    <property type="evidence" value="ECO:0007669"/>
    <property type="project" value="InterPro"/>
</dbReference>
<evidence type="ECO:0000256" key="2">
    <source>
        <dbReference type="ARBA" id="ARBA00022475"/>
    </source>
</evidence>
<evidence type="ECO:0000256" key="6">
    <source>
        <dbReference type="SAM" id="Phobius"/>
    </source>
</evidence>
<feature type="transmembrane region" description="Helical" evidence="6">
    <location>
        <begin position="380"/>
        <end position="398"/>
    </location>
</feature>
<dbReference type="Proteomes" id="UP000309033">
    <property type="component" value="Unassembled WGS sequence"/>
</dbReference>
<evidence type="ECO:0000256" key="4">
    <source>
        <dbReference type="ARBA" id="ARBA00022989"/>
    </source>
</evidence>
<dbReference type="Pfam" id="PF02653">
    <property type="entry name" value="BPD_transp_2"/>
    <property type="match status" value="1"/>
</dbReference>
<keyword evidence="4 6" id="KW-1133">Transmembrane helix</keyword>
<organism evidence="7 8">
    <name type="scientific">Microbispora triticiradicis</name>
    <dbReference type="NCBI Taxonomy" id="2200763"/>
    <lineage>
        <taxon>Bacteria</taxon>
        <taxon>Bacillati</taxon>
        <taxon>Actinomycetota</taxon>
        <taxon>Actinomycetes</taxon>
        <taxon>Streptosporangiales</taxon>
        <taxon>Streptosporangiaceae</taxon>
        <taxon>Microbispora</taxon>
    </lineage>
</organism>
<comment type="subcellular location">
    <subcellularLocation>
        <location evidence="1">Cell membrane</location>
        <topology evidence="1">Multi-pass membrane protein</topology>
    </subcellularLocation>
</comment>
<feature type="transmembrane region" description="Helical" evidence="6">
    <location>
        <begin position="259"/>
        <end position="277"/>
    </location>
</feature>
<gene>
    <name evidence="7" type="ORF">FED44_27110</name>
</gene>
<dbReference type="EMBL" id="VANP01000012">
    <property type="protein sequence ID" value="TLP54821.1"/>
    <property type="molecule type" value="Genomic_DNA"/>
</dbReference>
<dbReference type="GO" id="GO:0005886">
    <property type="term" value="C:plasma membrane"/>
    <property type="evidence" value="ECO:0007669"/>
    <property type="project" value="UniProtKB-SubCell"/>
</dbReference>
<feature type="transmembrane region" description="Helical" evidence="6">
    <location>
        <begin position="44"/>
        <end position="65"/>
    </location>
</feature>
<comment type="caution">
    <text evidence="7">The sequence shown here is derived from an EMBL/GenBank/DDBJ whole genome shotgun (WGS) entry which is preliminary data.</text>
</comment>
<keyword evidence="2" id="KW-1003">Cell membrane</keyword>
<dbReference type="CDD" id="cd06580">
    <property type="entry name" value="TM_PBP1_transp_TpRbsC_like"/>
    <property type="match status" value="1"/>
</dbReference>
<sequence length="416" mass="43025">MRAATPRPWWRRPHVVGPVLAVVAVLLAVSMVRTLTGTEALTGSGVVGATLRLAVPIGLAGLSGLWSERAGVANLGIEGMMIIGTVCGAWAGYAYGVWAGVLAGVVGGVLAGLLHAVVTVTFGVDQVVCGVAVNILAVGVARFLCVVAFNGLPGAGATQSPPVRGTIGTISLPVLAGGWGTPDLLGRLEQTHWFLLSDAGGILRGFLHDVSWFTVVAVALVLGSVLVLWHTAFGLRLRAAGEHPAAADSLGVPVQRMRYWAVLVSGGLAGLAGSYLVTVASNVYREGQTGGRGFIGLAAMIFGNWRPAGTVGGALLFGYADALQLRQSTAVHVLILLAAVLLWMAAIVGLRRRPRLSGVMALLGMTAFAVFQTTDAVPTQLVYATPYLATLLVLVTTAQRLRMPAYVGVPYRRGGA</sequence>
<evidence type="ECO:0000313" key="8">
    <source>
        <dbReference type="Proteomes" id="UP000309033"/>
    </source>
</evidence>
<reference evidence="7" key="1">
    <citation type="submission" date="2019-05" db="EMBL/GenBank/DDBJ databases">
        <title>Isolation, diversity and antifungal activity of Actinobacteria from wheat.</title>
        <authorList>
            <person name="Yu B."/>
        </authorList>
    </citation>
    <scope>NUCLEOTIDE SEQUENCE [LARGE SCALE GENOMIC DNA]</scope>
    <source>
        <strain evidence="7">NEAU-HEGS1-5</strain>
    </source>
</reference>
<keyword evidence="8" id="KW-1185">Reference proteome</keyword>
<keyword evidence="3 6" id="KW-0812">Transmembrane</keyword>
<feature type="transmembrane region" description="Helical" evidence="6">
    <location>
        <begin position="97"/>
        <end position="120"/>
    </location>
</feature>
<feature type="transmembrane region" description="Helical" evidence="6">
    <location>
        <begin position="72"/>
        <end position="91"/>
    </location>
</feature>
<name>A0A5R8YMW3_9ACTN</name>
<dbReference type="PANTHER" id="PTHR43370:SF1">
    <property type="entry name" value="GUANOSINE ABC TRANSPORTER PERMEASE PROTEIN NUPQ"/>
    <property type="match status" value="1"/>
</dbReference>
<feature type="transmembrane region" description="Helical" evidence="6">
    <location>
        <begin position="210"/>
        <end position="229"/>
    </location>
</feature>
<protein>
    <submittedName>
        <fullName evidence="7">ABC transporter permease</fullName>
    </submittedName>
</protein>
<evidence type="ECO:0000256" key="5">
    <source>
        <dbReference type="ARBA" id="ARBA00023136"/>
    </source>
</evidence>
<feature type="transmembrane region" description="Helical" evidence="6">
    <location>
        <begin position="127"/>
        <end position="149"/>
    </location>
</feature>
<dbReference type="AlphaFoldDB" id="A0A5R8YMW3"/>
<dbReference type="InterPro" id="IPR001851">
    <property type="entry name" value="ABC_transp_permease"/>
</dbReference>
<accession>A0A5R8YMW3</accession>
<proteinExistence type="predicted"/>
<evidence type="ECO:0000256" key="1">
    <source>
        <dbReference type="ARBA" id="ARBA00004651"/>
    </source>
</evidence>
<feature type="transmembrane region" description="Helical" evidence="6">
    <location>
        <begin position="329"/>
        <end position="349"/>
    </location>
</feature>
<evidence type="ECO:0000256" key="3">
    <source>
        <dbReference type="ARBA" id="ARBA00022692"/>
    </source>
</evidence>
<dbReference type="OrthoDB" id="9792579at2"/>
<keyword evidence="5 6" id="KW-0472">Membrane</keyword>
<evidence type="ECO:0000313" key="7">
    <source>
        <dbReference type="EMBL" id="TLP54821.1"/>
    </source>
</evidence>
<dbReference type="PANTHER" id="PTHR43370">
    <property type="entry name" value="SUGAR ABC TRANSPORTER INTEGRAL MEMBRANE PROTEIN-RELATED"/>
    <property type="match status" value="1"/>
</dbReference>